<feature type="domain" description="Transposase DDE" evidence="2">
    <location>
        <begin position="88"/>
        <end position="152"/>
    </location>
</feature>
<gene>
    <name evidence="3" type="ORF">K875_03923</name>
</gene>
<accession>A0A051TVJ1</accession>
<dbReference type="PATRIC" id="fig|1324261.3.peg.3965"/>
<protein>
    <recommendedName>
        <fullName evidence="2">Transposase DDE domain-containing protein</fullName>
    </recommendedName>
</protein>
<dbReference type="AlphaFoldDB" id="A0A051TVJ1"/>
<dbReference type="HOGENOM" id="CLU_1675957_0_0_11"/>
<dbReference type="EMBL" id="JLXW01000010">
    <property type="protein sequence ID" value="KBZ60972.1"/>
    <property type="molecule type" value="Genomic_DNA"/>
</dbReference>
<dbReference type="InterPro" id="IPR025668">
    <property type="entry name" value="Tnp_DDE_dom"/>
</dbReference>
<proteinExistence type="predicted"/>
<evidence type="ECO:0000313" key="4">
    <source>
        <dbReference type="Proteomes" id="UP000025947"/>
    </source>
</evidence>
<dbReference type="Proteomes" id="UP000025947">
    <property type="component" value="Unassembled WGS sequence"/>
</dbReference>
<evidence type="ECO:0000313" key="3">
    <source>
        <dbReference type="EMBL" id="KBZ60972.1"/>
    </source>
</evidence>
<dbReference type="Pfam" id="PF13751">
    <property type="entry name" value="DDE_Tnp_1_6"/>
    <property type="match status" value="1"/>
</dbReference>
<feature type="region of interest" description="Disordered" evidence="1">
    <location>
        <begin position="64"/>
        <end position="85"/>
    </location>
</feature>
<evidence type="ECO:0000259" key="2">
    <source>
        <dbReference type="Pfam" id="PF13751"/>
    </source>
</evidence>
<keyword evidence="4" id="KW-1185">Reference proteome</keyword>
<sequence length="157" mass="16470">MTLGEPSSDVKSLVPMMSVAQTTAARCHGATGSPKHRIGTVLADAGYASDANLSAPGPGRIIALDKGRDPASAATDDPPVSPPPAAATAQEFMAYRLRTSEGHALYKRRGATVEPAIANLKKILDRFCRRGLRQASSELHLAATAHNLARIHRALPA</sequence>
<name>A0A051TVJ1_9MYCO</name>
<comment type="caution">
    <text evidence="3">The sequence shown here is derived from an EMBL/GenBank/DDBJ whole genome shotgun (WGS) entry which is preliminary data.</text>
</comment>
<reference evidence="3 4" key="1">
    <citation type="submission" date="2014-04" db="EMBL/GenBank/DDBJ databases">
        <title>The Genome Sequence of Mycobacterium tuberculosis TKK-01-0051.</title>
        <authorList>
            <consortium name="The Broad Institute Genomics Platform"/>
            <consortium name="The Broad Institute Genome Sequencing Center for Infectious Disease"/>
            <person name="Earl A.M."/>
            <person name="Cohen K."/>
            <person name="Pym A."/>
            <person name="Bishai W."/>
            <person name="Maharaj K."/>
            <person name="Desjardins C."/>
            <person name="Abeel T."/>
            <person name="Young S."/>
            <person name="Zeng Q."/>
            <person name="Gargeya S."/>
            <person name="Abouelleil A."/>
            <person name="Alvarado L."/>
            <person name="Chapman S.B."/>
            <person name="Gainer-Dewar J."/>
            <person name="Goldberg J."/>
            <person name="Griggs A."/>
            <person name="Gujja S."/>
            <person name="Hansen M."/>
            <person name="Howarth C."/>
            <person name="Imamovic A."/>
            <person name="Larimer J."/>
            <person name="Murphy C."/>
            <person name="Naylor J."/>
            <person name="Pearson M."/>
            <person name="Poon T.W."/>
            <person name="Priest M."/>
            <person name="Roberts A."/>
            <person name="Saif S."/>
            <person name="Shea T."/>
            <person name="Sykes S."/>
            <person name="Wortman J."/>
            <person name="Nusbaum C."/>
            <person name="Birren B."/>
        </authorList>
    </citation>
    <scope>NUCLEOTIDE SEQUENCE [LARGE SCALE GENOMIC DNA]</scope>
    <source>
        <strain evidence="3 4">TKK-01-0051</strain>
    </source>
</reference>
<organism evidence="3 4">
    <name type="scientific">Mycobacterium [tuberculosis] TKK-01-0051</name>
    <dbReference type="NCBI Taxonomy" id="1324261"/>
    <lineage>
        <taxon>Bacteria</taxon>
        <taxon>Bacillati</taxon>
        <taxon>Actinomycetota</taxon>
        <taxon>Actinomycetes</taxon>
        <taxon>Mycobacteriales</taxon>
        <taxon>Mycobacteriaceae</taxon>
        <taxon>Mycobacterium</taxon>
        <taxon>Mycobacterium avium complex (MAC)</taxon>
    </lineage>
</organism>
<dbReference type="RefSeq" id="WP_100882210.1">
    <property type="nucleotide sequence ID" value="NZ_KK328284.1"/>
</dbReference>
<evidence type="ECO:0000256" key="1">
    <source>
        <dbReference type="SAM" id="MobiDB-lite"/>
    </source>
</evidence>